<dbReference type="KEGG" id="amob:HG15A2_22650"/>
<gene>
    <name evidence="8" type="ORF">HG15A2_22650</name>
</gene>
<keyword evidence="3 6" id="KW-0812">Transmembrane</keyword>
<sequence length="323" mass="35251">MLPTYLIIALVFAFVTLIFVAVAMMMRDHSVSQMEDRLNSLTSASGKGDPGSLSEVAKIIAEQRGQGKGFVEEVFSRTFNLPRLFEQADVTMSVTAFLGVSAAVGIGAALLVGFAGLNLGLAPIVGVCFAALPLFWLTFRRKRRLRKFAAQLPDALELVARALRAGHSLAAGFRLVSSEGSDPIAAEFGRVFEEQNLGIPFEEALNSLCERVPNLDLKFFVTAVVLQRQTGGDLAEILDKIGHLIRERFKIWGQVQALTGEGRLSGIVLLALPPMLFVAVYRLNPEYLMVLFTDELGKKMLIGGVLMQLFGALVIRKIVNIRV</sequence>
<evidence type="ECO:0000256" key="1">
    <source>
        <dbReference type="ARBA" id="ARBA00004651"/>
    </source>
</evidence>
<evidence type="ECO:0000313" key="9">
    <source>
        <dbReference type="Proteomes" id="UP000319852"/>
    </source>
</evidence>
<keyword evidence="4 6" id="KW-1133">Transmembrane helix</keyword>
<evidence type="ECO:0000313" key="8">
    <source>
        <dbReference type="EMBL" id="QDS98976.1"/>
    </source>
</evidence>
<evidence type="ECO:0000256" key="6">
    <source>
        <dbReference type="SAM" id="Phobius"/>
    </source>
</evidence>
<evidence type="ECO:0000256" key="5">
    <source>
        <dbReference type="ARBA" id="ARBA00023136"/>
    </source>
</evidence>
<name>A0A517MVR6_9BACT</name>
<feature type="domain" description="Type II secretion system protein GspF" evidence="7">
    <location>
        <begin position="156"/>
        <end position="280"/>
    </location>
</feature>
<dbReference type="Proteomes" id="UP000319852">
    <property type="component" value="Chromosome"/>
</dbReference>
<dbReference type="Gene3D" id="1.20.81.30">
    <property type="entry name" value="Type II secretion system (T2SS), domain F"/>
    <property type="match status" value="1"/>
</dbReference>
<evidence type="ECO:0000256" key="3">
    <source>
        <dbReference type="ARBA" id="ARBA00022692"/>
    </source>
</evidence>
<organism evidence="8 9">
    <name type="scientific">Adhaeretor mobilis</name>
    <dbReference type="NCBI Taxonomy" id="1930276"/>
    <lineage>
        <taxon>Bacteria</taxon>
        <taxon>Pseudomonadati</taxon>
        <taxon>Planctomycetota</taxon>
        <taxon>Planctomycetia</taxon>
        <taxon>Pirellulales</taxon>
        <taxon>Lacipirellulaceae</taxon>
        <taxon>Adhaeretor</taxon>
    </lineage>
</organism>
<evidence type="ECO:0000259" key="7">
    <source>
        <dbReference type="Pfam" id="PF00482"/>
    </source>
</evidence>
<keyword evidence="2" id="KW-1003">Cell membrane</keyword>
<feature type="transmembrane region" description="Helical" evidence="6">
    <location>
        <begin position="301"/>
        <end position="319"/>
    </location>
</feature>
<dbReference type="InterPro" id="IPR042094">
    <property type="entry name" value="T2SS_GspF_sf"/>
</dbReference>
<evidence type="ECO:0000256" key="4">
    <source>
        <dbReference type="ARBA" id="ARBA00022989"/>
    </source>
</evidence>
<reference evidence="8 9" key="1">
    <citation type="submission" date="2019-02" db="EMBL/GenBank/DDBJ databases">
        <title>Deep-cultivation of Planctomycetes and their phenomic and genomic characterization uncovers novel biology.</title>
        <authorList>
            <person name="Wiegand S."/>
            <person name="Jogler M."/>
            <person name="Boedeker C."/>
            <person name="Pinto D."/>
            <person name="Vollmers J."/>
            <person name="Rivas-Marin E."/>
            <person name="Kohn T."/>
            <person name="Peeters S.H."/>
            <person name="Heuer A."/>
            <person name="Rast P."/>
            <person name="Oberbeckmann S."/>
            <person name="Bunk B."/>
            <person name="Jeske O."/>
            <person name="Meyerdierks A."/>
            <person name="Storesund J.E."/>
            <person name="Kallscheuer N."/>
            <person name="Luecker S."/>
            <person name="Lage O.M."/>
            <person name="Pohl T."/>
            <person name="Merkel B.J."/>
            <person name="Hornburger P."/>
            <person name="Mueller R.-W."/>
            <person name="Bruemmer F."/>
            <person name="Labrenz M."/>
            <person name="Spormann A.M."/>
            <person name="Op den Camp H."/>
            <person name="Overmann J."/>
            <person name="Amann R."/>
            <person name="Jetten M.S.M."/>
            <person name="Mascher T."/>
            <person name="Medema M.H."/>
            <person name="Devos D.P."/>
            <person name="Kaster A.-K."/>
            <person name="Ovreas L."/>
            <person name="Rohde M."/>
            <person name="Galperin M.Y."/>
            <person name="Jogler C."/>
        </authorList>
    </citation>
    <scope>NUCLEOTIDE SEQUENCE [LARGE SCALE GENOMIC DNA]</scope>
    <source>
        <strain evidence="8 9">HG15A2</strain>
    </source>
</reference>
<feature type="transmembrane region" description="Helical" evidence="6">
    <location>
        <begin position="264"/>
        <end position="281"/>
    </location>
</feature>
<dbReference type="GO" id="GO:0005886">
    <property type="term" value="C:plasma membrane"/>
    <property type="evidence" value="ECO:0007669"/>
    <property type="project" value="UniProtKB-SubCell"/>
</dbReference>
<protein>
    <submittedName>
        <fullName evidence="8">Bacterial type II secretion system protein F domain protein</fullName>
    </submittedName>
</protein>
<keyword evidence="5 6" id="KW-0472">Membrane</keyword>
<feature type="transmembrane region" description="Helical" evidence="6">
    <location>
        <begin position="6"/>
        <end position="26"/>
    </location>
</feature>
<feature type="transmembrane region" description="Helical" evidence="6">
    <location>
        <begin position="90"/>
        <end position="114"/>
    </location>
</feature>
<dbReference type="InterPro" id="IPR018076">
    <property type="entry name" value="T2SS_GspF_dom"/>
</dbReference>
<dbReference type="PANTHER" id="PTHR35007:SF1">
    <property type="entry name" value="PILUS ASSEMBLY PROTEIN"/>
    <property type="match status" value="1"/>
</dbReference>
<dbReference type="PANTHER" id="PTHR35007">
    <property type="entry name" value="INTEGRAL MEMBRANE PROTEIN-RELATED"/>
    <property type="match status" value="1"/>
</dbReference>
<dbReference type="RefSeq" id="WP_246117937.1">
    <property type="nucleotide sequence ID" value="NZ_CP036263.1"/>
</dbReference>
<dbReference type="Pfam" id="PF00482">
    <property type="entry name" value="T2SSF"/>
    <property type="match status" value="1"/>
</dbReference>
<feature type="transmembrane region" description="Helical" evidence="6">
    <location>
        <begin position="120"/>
        <end position="139"/>
    </location>
</feature>
<proteinExistence type="predicted"/>
<evidence type="ECO:0000256" key="2">
    <source>
        <dbReference type="ARBA" id="ARBA00022475"/>
    </source>
</evidence>
<keyword evidence="9" id="KW-1185">Reference proteome</keyword>
<accession>A0A517MVR6</accession>
<dbReference type="AlphaFoldDB" id="A0A517MVR6"/>
<comment type="subcellular location">
    <subcellularLocation>
        <location evidence="1">Cell membrane</location>
        <topology evidence="1">Multi-pass membrane protein</topology>
    </subcellularLocation>
</comment>
<dbReference type="EMBL" id="CP036263">
    <property type="protein sequence ID" value="QDS98976.1"/>
    <property type="molecule type" value="Genomic_DNA"/>
</dbReference>